<comment type="function">
    <text evidence="6">Specifically methylates the adenine in position 1618 of 23S rRNA.</text>
</comment>
<comment type="subcellular location">
    <subcellularLocation>
        <location evidence="6">Cytoplasm</location>
    </subcellularLocation>
</comment>
<evidence type="ECO:0000256" key="5">
    <source>
        <dbReference type="ARBA" id="ARBA00022691"/>
    </source>
</evidence>
<comment type="catalytic activity">
    <reaction evidence="6">
        <text>adenosine(1618) in 23S rRNA + S-adenosyl-L-methionine = N(6)-methyladenosine(1618) in 23S rRNA + S-adenosyl-L-homocysteine + H(+)</text>
        <dbReference type="Rhea" id="RHEA:16497"/>
        <dbReference type="Rhea" id="RHEA-COMP:10229"/>
        <dbReference type="Rhea" id="RHEA-COMP:10231"/>
        <dbReference type="ChEBI" id="CHEBI:15378"/>
        <dbReference type="ChEBI" id="CHEBI:57856"/>
        <dbReference type="ChEBI" id="CHEBI:59789"/>
        <dbReference type="ChEBI" id="CHEBI:74411"/>
        <dbReference type="ChEBI" id="CHEBI:74449"/>
        <dbReference type="EC" id="2.1.1.181"/>
    </reaction>
</comment>
<dbReference type="Pfam" id="PF05971">
    <property type="entry name" value="Methyltransf_10"/>
    <property type="match status" value="1"/>
</dbReference>
<dbReference type="GO" id="GO:0052907">
    <property type="term" value="F:23S rRNA (adenine(1618)-N(6))-methyltransferase activity"/>
    <property type="evidence" value="ECO:0007669"/>
    <property type="project" value="UniProtKB-EC"/>
</dbReference>
<gene>
    <name evidence="6 7" type="primary">rlmF</name>
    <name evidence="7" type="ORF">WAE96_20865</name>
</gene>
<proteinExistence type="inferred from homology"/>
<evidence type="ECO:0000256" key="2">
    <source>
        <dbReference type="ARBA" id="ARBA00022552"/>
    </source>
</evidence>
<dbReference type="InterPro" id="IPR010286">
    <property type="entry name" value="METTL16/RlmF"/>
</dbReference>
<evidence type="ECO:0000256" key="6">
    <source>
        <dbReference type="HAMAP-Rule" id="MF_01848"/>
    </source>
</evidence>
<keyword evidence="2 6" id="KW-0698">rRNA processing</keyword>
<dbReference type="Proteomes" id="UP001382455">
    <property type="component" value="Unassembled WGS sequence"/>
</dbReference>
<dbReference type="Gene3D" id="3.40.50.150">
    <property type="entry name" value="Vaccinia Virus protein VP39"/>
    <property type="match status" value="1"/>
</dbReference>
<dbReference type="EC" id="2.1.1.181" evidence="6"/>
<keyword evidence="4 6" id="KW-0808">Transferase</keyword>
<keyword evidence="3 6" id="KW-0489">Methyltransferase</keyword>
<evidence type="ECO:0000256" key="1">
    <source>
        <dbReference type="ARBA" id="ARBA00022490"/>
    </source>
</evidence>
<keyword evidence="5 6" id="KW-0949">S-adenosyl-L-methionine</keyword>
<dbReference type="CDD" id="cd02440">
    <property type="entry name" value="AdoMet_MTases"/>
    <property type="match status" value="1"/>
</dbReference>
<keyword evidence="8" id="KW-1185">Reference proteome</keyword>
<dbReference type="HAMAP" id="MF_01848">
    <property type="entry name" value="23SrRNA_methyltr_F"/>
    <property type="match status" value="1"/>
</dbReference>
<dbReference type="InterPro" id="IPR016909">
    <property type="entry name" value="rRNA_lsu_MeTfrase_F"/>
</dbReference>
<evidence type="ECO:0000256" key="4">
    <source>
        <dbReference type="ARBA" id="ARBA00022679"/>
    </source>
</evidence>
<evidence type="ECO:0000313" key="8">
    <source>
        <dbReference type="Proteomes" id="UP001382455"/>
    </source>
</evidence>
<dbReference type="InterPro" id="IPR029063">
    <property type="entry name" value="SAM-dependent_MTases_sf"/>
</dbReference>
<sequence>MEKKHHPRNIHLNGYDLAKLAKLSPTLTPYLIKNEFGNTTIDFSDSKAVKALNQTLLVVDYQLLVWDIPETNLCPAVPGRADLIHSLADLLAEQNNGNVPTGKNTQLLDIGTGASLIYPILANKIYGWKAVATDIDLNSIKQAKNLAQFNKLPVKLRQQKSTDNIFHGVINANDFFDITCCNPPFHSSLDSAEKANQRKWKNLSQENKGFNFSGQKAELWCEGGEIAFLTTMISESVDYQDQVGWFTSLVSKKEYLPKLKSQLTRFTNSEVKVMPLAHGQKVMHVLCWRFNNSPT</sequence>
<dbReference type="PIRSF" id="PIRSF029038">
    <property type="entry name" value="Mtase_YbiN_prd"/>
    <property type="match status" value="1"/>
</dbReference>
<dbReference type="EMBL" id="JBAWKS010000002">
    <property type="protein sequence ID" value="MEI4552143.1"/>
    <property type="molecule type" value="Genomic_DNA"/>
</dbReference>
<protein>
    <recommendedName>
        <fullName evidence="6">Ribosomal RNA large subunit methyltransferase F</fullName>
        <ecNumber evidence="6">2.1.1.181</ecNumber>
    </recommendedName>
    <alternativeName>
        <fullName evidence="6">23S rRNA mA1618 methyltransferase</fullName>
    </alternativeName>
    <alternativeName>
        <fullName evidence="6">rRNA adenine N-6-methyltransferase</fullName>
    </alternativeName>
</protein>
<reference evidence="7 8" key="1">
    <citation type="submission" date="2023-12" db="EMBL/GenBank/DDBJ databases">
        <title>Friends and Foes: Symbiotic and Algicidal bacterial influence on Karenia brevis blooms.</title>
        <authorList>
            <person name="Fei C."/>
            <person name="Mohamed A.R."/>
            <person name="Booker A."/>
            <person name="Arshad M."/>
            <person name="Klass S."/>
            <person name="Ahn S."/>
            <person name="Gilbert P.M."/>
            <person name="Heil C.A."/>
            <person name="Martinez J.M."/>
            <person name="Amin S.A."/>
        </authorList>
    </citation>
    <scope>NUCLEOTIDE SEQUENCE [LARGE SCALE GENOMIC DNA]</scope>
    <source>
        <strain evidence="7 8">CE15</strain>
    </source>
</reference>
<evidence type="ECO:0000256" key="3">
    <source>
        <dbReference type="ARBA" id="ARBA00022603"/>
    </source>
</evidence>
<dbReference type="SUPFAM" id="SSF53335">
    <property type="entry name" value="S-adenosyl-L-methionine-dependent methyltransferases"/>
    <property type="match status" value="1"/>
</dbReference>
<dbReference type="RefSeq" id="WP_336436975.1">
    <property type="nucleotide sequence ID" value="NZ_JBAWKS010000002.1"/>
</dbReference>
<organism evidence="7 8">
    <name type="scientific">Pseudoalteromonas spongiae</name>
    <dbReference type="NCBI Taxonomy" id="298657"/>
    <lineage>
        <taxon>Bacteria</taxon>
        <taxon>Pseudomonadati</taxon>
        <taxon>Pseudomonadota</taxon>
        <taxon>Gammaproteobacteria</taxon>
        <taxon>Alteromonadales</taxon>
        <taxon>Pseudoalteromonadaceae</taxon>
        <taxon>Pseudoalteromonas</taxon>
    </lineage>
</organism>
<dbReference type="PANTHER" id="PTHR13393">
    <property type="entry name" value="SAM-DEPENDENT METHYLTRANSFERASE"/>
    <property type="match status" value="1"/>
</dbReference>
<comment type="caution">
    <text evidence="7">The sequence shown here is derived from an EMBL/GenBank/DDBJ whole genome shotgun (WGS) entry which is preliminary data.</text>
</comment>
<evidence type="ECO:0000313" key="7">
    <source>
        <dbReference type="EMBL" id="MEI4552143.1"/>
    </source>
</evidence>
<accession>A0ABU8EYT9</accession>
<dbReference type="NCBIfam" id="NF008725">
    <property type="entry name" value="PRK11727.1"/>
    <property type="match status" value="1"/>
</dbReference>
<keyword evidence="1 6" id="KW-0963">Cytoplasm</keyword>
<name>A0ABU8EYT9_9GAMM</name>
<comment type="similarity">
    <text evidence="6">Belongs to the methyltransferase superfamily. METTL16/RlmF family.</text>
</comment>
<dbReference type="PANTHER" id="PTHR13393:SF0">
    <property type="entry name" value="RNA N6-ADENOSINE-METHYLTRANSFERASE METTL16"/>
    <property type="match status" value="1"/>
</dbReference>